<dbReference type="Proteomes" id="UP000275436">
    <property type="component" value="Unassembled WGS sequence"/>
</dbReference>
<protein>
    <submittedName>
        <fullName evidence="1">Uncharacterized protein</fullName>
    </submittedName>
</protein>
<gene>
    <name evidence="1" type="ORF">DNR46_33605</name>
</gene>
<dbReference type="AlphaFoldDB" id="A0A3M9X1Q8"/>
<evidence type="ECO:0000313" key="2">
    <source>
        <dbReference type="Proteomes" id="UP000275436"/>
    </source>
</evidence>
<evidence type="ECO:0000313" key="1">
    <source>
        <dbReference type="EMBL" id="RNJ41448.1"/>
    </source>
</evidence>
<dbReference type="EMBL" id="QKOD01000019">
    <property type="protein sequence ID" value="RNJ41448.1"/>
    <property type="molecule type" value="Genomic_DNA"/>
</dbReference>
<proteinExistence type="predicted"/>
<accession>A0A3M9X1Q8</accession>
<sequence length="120" mass="13656">MATLLRYRSLAAPPSRPPATRRQKHGIIMYLSDANGRLVPLCPFPLRQRSFLHRWIGNAQEPTTPAFNTRALVGVVLVSVFGGGWSWSGHYNGQRRGSKYRSWPVRPQFLEPRAPHSVFF</sequence>
<comment type="caution">
    <text evidence="1">The sequence shown here is derived from an EMBL/GenBank/DDBJ whole genome shotgun (WGS) entry which is preliminary data.</text>
</comment>
<name>A0A3M9X1Q8_9HYPH</name>
<organism evidence="1 2">
    <name type="scientific">Mesorhizobium japonicum</name>
    <dbReference type="NCBI Taxonomy" id="2066070"/>
    <lineage>
        <taxon>Bacteria</taxon>
        <taxon>Pseudomonadati</taxon>
        <taxon>Pseudomonadota</taxon>
        <taxon>Alphaproteobacteria</taxon>
        <taxon>Hyphomicrobiales</taxon>
        <taxon>Phyllobacteriaceae</taxon>
        <taxon>Mesorhizobium</taxon>
    </lineage>
</organism>
<reference evidence="1 2" key="1">
    <citation type="journal article" date="2018" name="Mol. Plant Microbe Interact.">
        <title>Taxonomically Different Co-Microsymbionts of a Relict Legume, Oxytropis popoviana, Have Complementary Sets of Symbiotic Genes and Together Increase the Efficiency of Plant Nodulation.</title>
        <authorList>
            <person name="Safronova V."/>
            <person name="Belimov A."/>
            <person name="Sazanova A."/>
            <person name="Chirak E."/>
            <person name="Verkhozina A."/>
            <person name="Kuznetsova I."/>
            <person name="Andronov E."/>
            <person name="Puhalsky J."/>
            <person name="Tikhonovich I."/>
        </authorList>
    </citation>
    <scope>NUCLEOTIDE SEQUENCE [LARGE SCALE GENOMIC DNA]</scope>
    <source>
        <strain evidence="1 2">Opo-235</strain>
    </source>
</reference>